<dbReference type="STRING" id="1802668.A2831_03410"/>
<accession>A0A1F8EZV8</accession>
<feature type="domain" description="Cell envelope-related transcriptional attenuator" evidence="3">
    <location>
        <begin position="110"/>
        <end position="266"/>
    </location>
</feature>
<dbReference type="Pfam" id="PF03816">
    <property type="entry name" value="LytR_cpsA_psr"/>
    <property type="match status" value="1"/>
</dbReference>
<dbReference type="PANTHER" id="PTHR33392">
    <property type="entry name" value="POLYISOPRENYL-TEICHOIC ACID--PEPTIDOGLYCAN TEICHOIC ACID TRANSFERASE TAGU"/>
    <property type="match status" value="1"/>
</dbReference>
<reference evidence="4 5" key="1">
    <citation type="journal article" date="2016" name="Nat. Commun.">
        <title>Thousands of microbial genomes shed light on interconnected biogeochemical processes in an aquifer system.</title>
        <authorList>
            <person name="Anantharaman K."/>
            <person name="Brown C.T."/>
            <person name="Hug L.A."/>
            <person name="Sharon I."/>
            <person name="Castelle C.J."/>
            <person name="Probst A.J."/>
            <person name="Thomas B.C."/>
            <person name="Singh A."/>
            <person name="Wilkins M.J."/>
            <person name="Karaoz U."/>
            <person name="Brodie E.L."/>
            <person name="Williams K.H."/>
            <person name="Hubbard S.S."/>
            <person name="Banfield J.F."/>
        </authorList>
    </citation>
    <scope>NUCLEOTIDE SEQUENCE [LARGE SCALE GENOMIC DNA]</scope>
</reference>
<dbReference type="PANTHER" id="PTHR33392:SF6">
    <property type="entry name" value="POLYISOPRENYL-TEICHOIC ACID--PEPTIDOGLYCAN TEICHOIC ACID TRANSFERASE TAGU"/>
    <property type="match status" value="1"/>
</dbReference>
<dbReference type="AlphaFoldDB" id="A0A1F8EZV8"/>
<feature type="transmembrane region" description="Helical" evidence="2">
    <location>
        <begin position="24"/>
        <end position="40"/>
    </location>
</feature>
<keyword evidence="2" id="KW-1133">Transmembrane helix</keyword>
<dbReference type="EMBL" id="MGJI01000007">
    <property type="protein sequence ID" value="OGN05566.1"/>
    <property type="molecule type" value="Genomic_DNA"/>
</dbReference>
<proteinExistence type="inferred from homology"/>
<dbReference type="Proteomes" id="UP000177507">
    <property type="component" value="Unassembled WGS sequence"/>
</dbReference>
<protein>
    <recommendedName>
        <fullName evidence="3">Cell envelope-related transcriptional attenuator domain-containing protein</fullName>
    </recommendedName>
</protein>
<name>A0A1F8EZV8_9BACT</name>
<evidence type="ECO:0000256" key="1">
    <source>
        <dbReference type="ARBA" id="ARBA00006068"/>
    </source>
</evidence>
<keyword evidence="2" id="KW-0812">Transmembrane</keyword>
<evidence type="ECO:0000256" key="2">
    <source>
        <dbReference type="SAM" id="Phobius"/>
    </source>
</evidence>
<gene>
    <name evidence="4" type="ORF">A2831_03410</name>
</gene>
<evidence type="ECO:0000313" key="5">
    <source>
        <dbReference type="Proteomes" id="UP000177507"/>
    </source>
</evidence>
<comment type="caution">
    <text evidence="4">The sequence shown here is derived from an EMBL/GenBank/DDBJ whole genome shotgun (WGS) entry which is preliminary data.</text>
</comment>
<dbReference type="InterPro" id="IPR004474">
    <property type="entry name" value="LytR_CpsA_psr"/>
</dbReference>
<organism evidence="4 5">
    <name type="scientific">Candidatus Yanofskybacteria bacterium RIFCSPHIGHO2_01_FULL_44_17</name>
    <dbReference type="NCBI Taxonomy" id="1802668"/>
    <lineage>
        <taxon>Bacteria</taxon>
        <taxon>Candidatus Yanofskyibacteriota</taxon>
    </lineage>
</organism>
<keyword evidence="2" id="KW-0472">Membrane</keyword>
<dbReference type="Gene3D" id="3.40.630.190">
    <property type="entry name" value="LCP protein"/>
    <property type="match status" value="1"/>
</dbReference>
<evidence type="ECO:0000313" key="4">
    <source>
        <dbReference type="EMBL" id="OGN05566.1"/>
    </source>
</evidence>
<sequence length="358" mass="40262">MDPLNTNYKPLATNSKRPWHKRPLFYIFLFLFLGVVYYAYQFAMAYSTISVNNGSWFKNVAGVFNTNEDPLNKSDTNPMPEMEPARLDVLLLGIRGEDMASVEKEGGLLTDTILIMSLDQTTKKSALISVPRDLYIEMDVVAANNKGLKIKGKVNEVYERGLANGGGTALAKHVFSRITGIYIDNALVVDFNAFREVVNSIGGIDIHLAKAFEEKNQWGYEFYLPAGDNHLNGDQALYYVRSRYSTNDFDRARRQQDVIAIIKNKALSLGLLSSPSKITSLLSSLKENIRTDFQIWDIKDLLALTNNFGTKTSIKNYVITTENLVYETKTEKGEYILLSKEANYQGIKNLFSNILASP</sequence>
<comment type="similarity">
    <text evidence="1">Belongs to the LytR/CpsA/Psr (LCP) family.</text>
</comment>
<dbReference type="InterPro" id="IPR050922">
    <property type="entry name" value="LytR/CpsA/Psr_CW_biosynth"/>
</dbReference>
<dbReference type="NCBIfam" id="TIGR00350">
    <property type="entry name" value="lytR_cpsA_psr"/>
    <property type="match status" value="1"/>
</dbReference>
<evidence type="ECO:0000259" key="3">
    <source>
        <dbReference type="Pfam" id="PF03816"/>
    </source>
</evidence>